<gene>
    <name evidence="11" type="primary">LOC113797386</name>
</gene>
<dbReference type="Gene3D" id="1.25.40.10">
    <property type="entry name" value="Tetratricopeptide repeat domain"/>
    <property type="match status" value="1"/>
</dbReference>
<keyword evidence="8" id="KW-0325">Glycoprotein</keyword>
<name>A0A6P6YDM7_DERPT</name>
<dbReference type="Gene3D" id="1.25.40.850">
    <property type="match status" value="1"/>
</dbReference>
<dbReference type="InterPro" id="IPR005123">
    <property type="entry name" value="Oxoglu/Fe-dep_dioxygenase_dom"/>
</dbReference>
<dbReference type="InterPro" id="IPR011990">
    <property type="entry name" value="TPR-like_helical_dom_sf"/>
</dbReference>
<dbReference type="KEGG" id="dpte:113797386"/>
<evidence type="ECO:0000313" key="10">
    <source>
        <dbReference type="Proteomes" id="UP000515146"/>
    </source>
</evidence>
<keyword evidence="7" id="KW-0408">Iron</keyword>
<evidence type="ECO:0000256" key="8">
    <source>
        <dbReference type="ARBA" id="ARBA00023180"/>
    </source>
</evidence>
<evidence type="ECO:0000256" key="1">
    <source>
        <dbReference type="ARBA" id="ARBA00001961"/>
    </source>
</evidence>
<evidence type="ECO:0000256" key="7">
    <source>
        <dbReference type="ARBA" id="ARBA00023004"/>
    </source>
</evidence>
<evidence type="ECO:0000313" key="11">
    <source>
        <dbReference type="RefSeq" id="XP_027203553.1"/>
    </source>
</evidence>
<evidence type="ECO:0000256" key="4">
    <source>
        <dbReference type="ARBA" id="ARBA00022824"/>
    </source>
</evidence>
<protein>
    <submittedName>
        <fullName evidence="11">Vacuolar protein sorting-associated protein 33A-like</fullName>
    </submittedName>
</protein>
<dbReference type="Gene3D" id="3.40.50.1910">
    <property type="match status" value="2"/>
</dbReference>
<keyword evidence="6" id="KW-0560">Oxidoreductase</keyword>
<dbReference type="InterPro" id="IPR043155">
    <property type="entry name" value="VPS33_dom3b"/>
</dbReference>
<dbReference type="OrthoDB" id="420380at2759"/>
<dbReference type="Pfam" id="PF00995">
    <property type="entry name" value="Sec1"/>
    <property type="match status" value="2"/>
</dbReference>
<evidence type="ECO:0000256" key="6">
    <source>
        <dbReference type="ARBA" id="ARBA00023002"/>
    </source>
</evidence>
<organism evidence="10 11">
    <name type="scientific">Dermatophagoides pteronyssinus</name>
    <name type="common">European house dust mite</name>
    <dbReference type="NCBI Taxonomy" id="6956"/>
    <lineage>
        <taxon>Eukaryota</taxon>
        <taxon>Metazoa</taxon>
        <taxon>Ecdysozoa</taxon>
        <taxon>Arthropoda</taxon>
        <taxon>Chelicerata</taxon>
        <taxon>Arachnida</taxon>
        <taxon>Acari</taxon>
        <taxon>Acariformes</taxon>
        <taxon>Sarcoptiformes</taxon>
        <taxon>Astigmata</taxon>
        <taxon>Psoroptidia</taxon>
        <taxon>Analgoidea</taxon>
        <taxon>Pyroglyphidae</taxon>
        <taxon>Dermatophagoidinae</taxon>
        <taxon>Dermatophagoides</taxon>
    </lineage>
</organism>
<dbReference type="SUPFAM" id="SSF56815">
    <property type="entry name" value="Sec1/munc18-like (SM) proteins"/>
    <property type="match status" value="1"/>
</dbReference>
<comment type="cofactor">
    <cofactor evidence="1">
        <name>L-ascorbate</name>
        <dbReference type="ChEBI" id="CHEBI:38290"/>
    </cofactor>
</comment>
<keyword evidence="10" id="KW-1185">Reference proteome</keyword>
<dbReference type="InterPro" id="IPR006620">
    <property type="entry name" value="Pro_4_hyd_alph"/>
</dbReference>
<dbReference type="FunCoup" id="A0A6P6YDM7">
    <property type="interactions" value="1758"/>
</dbReference>
<dbReference type="FunFam" id="2.60.120.620:FF:000011">
    <property type="entry name" value="Prolyl alpha subunit"/>
    <property type="match status" value="1"/>
</dbReference>
<feature type="domain" description="Fe2OG dioxygenase" evidence="9">
    <location>
        <begin position="857"/>
        <end position="971"/>
    </location>
</feature>
<dbReference type="Gene3D" id="2.60.120.620">
    <property type="entry name" value="q2cbj1_9rhob like domain"/>
    <property type="match status" value="1"/>
</dbReference>
<dbReference type="InterPro" id="IPR001619">
    <property type="entry name" value="Sec1-like"/>
</dbReference>
<dbReference type="Pfam" id="PF13640">
    <property type="entry name" value="2OG-FeII_Oxy_3"/>
    <property type="match status" value="1"/>
</dbReference>
<dbReference type="InParanoid" id="A0A6P6YDM7"/>
<dbReference type="PANTHER" id="PTHR11679">
    <property type="entry name" value="VESICLE PROTEIN SORTING-ASSOCIATED"/>
    <property type="match status" value="1"/>
</dbReference>
<dbReference type="SMART" id="SM00702">
    <property type="entry name" value="P4Hc"/>
    <property type="match status" value="1"/>
</dbReference>
<accession>A0A6P6YDM7</accession>
<dbReference type="PROSITE" id="PS51471">
    <property type="entry name" value="FE2OG_OXY"/>
    <property type="match status" value="1"/>
</dbReference>
<dbReference type="InterPro" id="IPR027482">
    <property type="entry name" value="Sec1-like_dom2"/>
</dbReference>
<keyword evidence="5" id="KW-0223">Dioxygenase</keyword>
<evidence type="ECO:0000259" key="9">
    <source>
        <dbReference type="PROSITE" id="PS51471"/>
    </source>
</evidence>
<proteinExistence type="inferred from homology"/>
<dbReference type="RefSeq" id="XP_027203553.1">
    <property type="nucleotide sequence ID" value="XM_027347752.1"/>
</dbReference>
<evidence type="ECO:0000256" key="5">
    <source>
        <dbReference type="ARBA" id="ARBA00022964"/>
    </source>
</evidence>
<dbReference type="GO" id="GO:0005788">
    <property type="term" value="C:endoplasmic reticulum lumen"/>
    <property type="evidence" value="ECO:0007669"/>
    <property type="project" value="UniProtKB-SubCell"/>
</dbReference>
<dbReference type="GO" id="GO:0031418">
    <property type="term" value="F:L-ascorbic acid binding"/>
    <property type="evidence" value="ECO:0007669"/>
    <property type="project" value="InterPro"/>
</dbReference>
<dbReference type="GO" id="GO:0004656">
    <property type="term" value="F:procollagen-proline 4-dioxygenase activity"/>
    <property type="evidence" value="ECO:0007669"/>
    <property type="project" value="UniProtKB-EC"/>
</dbReference>
<keyword evidence="3" id="KW-0479">Metal-binding</keyword>
<dbReference type="GO" id="GO:0005506">
    <property type="term" value="F:iron ion binding"/>
    <property type="evidence" value="ECO:0007669"/>
    <property type="project" value="InterPro"/>
</dbReference>
<reference evidence="11" key="1">
    <citation type="submission" date="2025-08" db="UniProtKB">
        <authorList>
            <consortium name="RefSeq"/>
        </authorList>
    </citation>
    <scope>IDENTIFICATION</scope>
    <source>
        <strain evidence="11">Airmid</strain>
    </source>
</reference>
<keyword evidence="4" id="KW-0256">Endoplasmic reticulum</keyword>
<dbReference type="GO" id="GO:0016192">
    <property type="term" value="P:vesicle-mediated transport"/>
    <property type="evidence" value="ECO:0007669"/>
    <property type="project" value="InterPro"/>
</dbReference>
<dbReference type="Gene3D" id="3.40.50.2060">
    <property type="match status" value="1"/>
</dbReference>
<evidence type="ECO:0000256" key="2">
    <source>
        <dbReference type="ARBA" id="ARBA00009884"/>
    </source>
</evidence>
<dbReference type="InterPro" id="IPR036045">
    <property type="entry name" value="Sec1-like_sf"/>
</dbReference>
<evidence type="ECO:0000256" key="3">
    <source>
        <dbReference type="ARBA" id="ARBA00022723"/>
    </source>
</evidence>
<dbReference type="InterPro" id="IPR044862">
    <property type="entry name" value="Pro_4_hyd_alph_FE2OG_OXY"/>
</dbReference>
<dbReference type="InterPro" id="IPR043154">
    <property type="entry name" value="Sec-1-like_dom1"/>
</dbReference>
<comment type="similarity">
    <text evidence="2">Belongs to the STXBP/unc-18/SEC1 family.</text>
</comment>
<dbReference type="AlphaFoldDB" id="A0A6P6YDM7"/>
<dbReference type="Proteomes" id="UP000515146">
    <property type="component" value="Unplaced"/>
</dbReference>
<sequence length="986" mass="113663">MTHLNSGRLNLSTLRDFQRTDLFALLDSIDGTKAIVWDQQLIAPFELISNITSFMEHKVVQNLKFRSVQGSMIEAQNIVYFIRPTLSYMDAIADDIRAWESTRNCNFHIIFIPRKCILCEKRLETLGVFGSFTSIEEYSPDFFVLDSDIISIEWPLCFRECNLEMDYSSLYQLAKSLMTLQCAFGIIPTVYGIGRLSKILFDFMNKMKSELISIENNVVSVIDQLILIDRSVDLLSPTITQLTYEGLLDEIYGINQTAIRLPPEKFMTNNDDQTPTSVPKKSQIGKFYLNSGDELFKKLRDLYYLRIGPVLRISAKNLSAQFDERRTAKTVREIKQFVEKIPYLQRLHIIIVLRLILLQTICANGLKQKTLDYYKREIVQTYGYQHLLTLNALEKCGLLRISNGYGMLYSGLRAKFRLTNESTKSNNVNTANGDNQLLLYQGQVHDVYFPFTARIIQHIDQFGYRSFNDAFTRNSKPEPNVPNPYVIFEENQSTGNLRRRRNSDTLSMQSTSETNDKLVMVLFIGGCTFSEISALRLYLSEFAYSAGQKQFAGTYADNLMDNPLQAYQLVKRLTINWNKIVKTVKKDDEWQEVDRLMTSYSMLLPKQEDLNGAALALIRLQDTYNLSLTDLADGYIMGKDSSIRLSARDCLYLGKNAFNHGYYGHSLEWFDEALVRAYHEGNRTASVDEIIPFYQLAIEYIERLDDELREQNYPRHSDKLRVVEGDNLDYKHYQMLCRGEEFPMNRRASVQRCYYSTNNGHPYLILRPLKVEQFNSEPFIAMYYDVISDKEIAMIKELSMPMLTRARVLTDEKDNEISTVRVSQTAWFTEATEPLIGRLNRRIEAITGLSVNMNKSDCELVQIANYGIGGHYVPHYDYLIKDKPESQRTNISEKDQYAGDRMATFMFYLSDVEVGGSTVFTRLGIRVNPVKGAAIFWYNLLRNGEGIIDTIHGACPVLIGEKWVANFWIREHGQIFHRPCSLDPTK</sequence>